<organism evidence="2 3">
    <name type="scientific">Symbiodinium pilosum</name>
    <name type="common">Dinoflagellate</name>
    <dbReference type="NCBI Taxonomy" id="2952"/>
    <lineage>
        <taxon>Eukaryota</taxon>
        <taxon>Sar</taxon>
        <taxon>Alveolata</taxon>
        <taxon>Dinophyceae</taxon>
        <taxon>Suessiales</taxon>
        <taxon>Symbiodiniaceae</taxon>
        <taxon>Symbiodinium</taxon>
    </lineage>
</organism>
<evidence type="ECO:0000256" key="1">
    <source>
        <dbReference type="SAM" id="Phobius"/>
    </source>
</evidence>
<keyword evidence="1" id="KW-1133">Transmembrane helix</keyword>
<evidence type="ECO:0000313" key="3">
    <source>
        <dbReference type="Proteomes" id="UP000649617"/>
    </source>
</evidence>
<protein>
    <submittedName>
        <fullName evidence="2">Uncharacterized protein</fullName>
    </submittedName>
</protein>
<dbReference type="AlphaFoldDB" id="A0A812QQG8"/>
<sequence length="358" mass="39151">EYCPCGSWNLFGGVACSIAAFLLAPYLPDSRPQSCFLDVVSINQANEEKMLQGIYGLGGFLKASRELRILWSPPYLSRLWCIFELAAFRSANPAGIITLAPLCLEAAVAAFWLGGYATMCVFLAVLGLTGSYSILALIPALLPLFLVLHCLRRTLSMKQQLFADLEGFDLDKAYCRKESDRDFVLKAIIEWYGSLESFTAYVRGPLQQELQAMHSTTRLPLHYSFLIVTPVVSFGLDALLALWLAGAPTQIVLSYGIGVVLGLCTCWAMIAVHLSTLLCSYSISTNSSIMGWMQSLIVFLIFGAVTFAGVKVGALAYTNSLEASCIWLAGAVCLLWLVQGGLQHLQALFKQCKHRTDA</sequence>
<dbReference type="EMBL" id="CAJNIZ010017446">
    <property type="protein sequence ID" value="CAE7398655.1"/>
    <property type="molecule type" value="Genomic_DNA"/>
</dbReference>
<feature type="transmembrane region" description="Helical" evidence="1">
    <location>
        <begin position="223"/>
        <end position="246"/>
    </location>
</feature>
<keyword evidence="1" id="KW-0812">Transmembrane</keyword>
<feature type="transmembrane region" description="Helical" evidence="1">
    <location>
        <begin position="291"/>
        <end position="314"/>
    </location>
</feature>
<feature type="transmembrane region" description="Helical" evidence="1">
    <location>
        <begin position="99"/>
        <end position="126"/>
    </location>
</feature>
<feature type="transmembrane region" description="Helical" evidence="1">
    <location>
        <begin position="326"/>
        <end position="345"/>
    </location>
</feature>
<evidence type="ECO:0000313" key="2">
    <source>
        <dbReference type="EMBL" id="CAE7398655.1"/>
    </source>
</evidence>
<comment type="caution">
    <text evidence="2">The sequence shown here is derived from an EMBL/GenBank/DDBJ whole genome shotgun (WGS) entry which is preliminary data.</text>
</comment>
<keyword evidence="3" id="KW-1185">Reference proteome</keyword>
<feature type="non-terminal residue" evidence="2">
    <location>
        <position position="358"/>
    </location>
</feature>
<keyword evidence="1" id="KW-0472">Membrane</keyword>
<reference evidence="2" key="1">
    <citation type="submission" date="2021-02" db="EMBL/GenBank/DDBJ databases">
        <authorList>
            <person name="Dougan E. K."/>
            <person name="Rhodes N."/>
            <person name="Thang M."/>
            <person name="Chan C."/>
        </authorList>
    </citation>
    <scope>NUCLEOTIDE SEQUENCE</scope>
</reference>
<feature type="transmembrane region" description="Helical" evidence="1">
    <location>
        <begin position="6"/>
        <end position="27"/>
    </location>
</feature>
<feature type="transmembrane region" description="Helical" evidence="1">
    <location>
        <begin position="132"/>
        <end position="151"/>
    </location>
</feature>
<gene>
    <name evidence="2" type="ORF">SPIL2461_LOCUS9826</name>
</gene>
<name>A0A812QQG8_SYMPI</name>
<dbReference type="OrthoDB" id="433292at2759"/>
<feature type="transmembrane region" description="Helical" evidence="1">
    <location>
        <begin position="252"/>
        <end position="279"/>
    </location>
</feature>
<dbReference type="Proteomes" id="UP000649617">
    <property type="component" value="Unassembled WGS sequence"/>
</dbReference>
<accession>A0A812QQG8</accession>
<proteinExistence type="predicted"/>